<evidence type="ECO:0000313" key="2">
    <source>
        <dbReference type="Proteomes" id="UP000193144"/>
    </source>
</evidence>
<name>A0A1Y2A3Z1_9PLEO</name>
<accession>A0A1Y2A3Z1</accession>
<dbReference type="EMBL" id="MCFA01000015">
    <property type="protein sequence ID" value="ORY17007.1"/>
    <property type="molecule type" value="Genomic_DNA"/>
</dbReference>
<dbReference type="AlphaFoldDB" id="A0A1Y2A3Z1"/>
<dbReference type="OrthoDB" id="5383650at2759"/>
<reference evidence="1 2" key="1">
    <citation type="submission" date="2016-07" db="EMBL/GenBank/DDBJ databases">
        <title>Pervasive Adenine N6-methylation of Active Genes in Fungi.</title>
        <authorList>
            <consortium name="DOE Joint Genome Institute"/>
            <person name="Mondo S.J."/>
            <person name="Dannebaum R.O."/>
            <person name="Kuo R.C."/>
            <person name="Labutti K."/>
            <person name="Haridas S."/>
            <person name="Kuo A."/>
            <person name="Salamov A."/>
            <person name="Ahrendt S.R."/>
            <person name="Lipzen A."/>
            <person name="Sullivan W."/>
            <person name="Andreopoulos W.B."/>
            <person name="Clum A."/>
            <person name="Lindquist E."/>
            <person name="Daum C."/>
            <person name="Ramamoorthy G.K."/>
            <person name="Gryganskyi A."/>
            <person name="Culley D."/>
            <person name="Magnuson J.K."/>
            <person name="James T.Y."/>
            <person name="O'Malley M.A."/>
            <person name="Stajich J.E."/>
            <person name="Spatafora J.W."/>
            <person name="Visel A."/>
            <person name="Grigoriev I.V."/>
        </authorList>
    </citation>
    <scope>NUCLEOTIDE SEQUENCE [LARGE SCALE GENOMIC DNA]</scope>
    <source>
        <strain evidence="1 2">CBS 115471</strain>
    </source>
</reference>
<gene>
    <name evidence="1" type="ORF">BCR34DRAFT_584064</name>
</gene>
<dbReference type="Proteomes" id="UP000193144">
    <property type="component" value="Unassembled WGS sequence"/>
</dbReference>
<evidence type="ECO:0000313" key="1">
    <source>
        <dbReference type="EMBL" id="ORY17007.1"/>
    </source>
</evidence>
<organism evidence="1 2">
    <name type="scientific">Clohesyomyces aquaticus</name>
    <dbReference type="NCBI Taxonomy" id="1231657"/>
    <lineage>
        <taxon>Eukaryota</taxon>
        <taxon>Fungi</taxon>
        <taxon>Dikarya</taxon>
        <taxon>Ascomycota</taxon>
        <taxon>Pezizomycotina</taxon>
        <taxon>Dothideomycetes</taxon>
        <taxon>Pleosporomycetidae</taxon>
        <taxon>Pleosporales</taxon>
        <taxon>Lindgomycetaceae</taxon>
        <taxon>Clohesyomyces</taxon>
    </lineage>
</organism>
<keyword evidence="2" id="KW-1185">Reference proteome</keyword>
<comment type="caution">
    <text evidence="1">The sequence shown here is derived from an EMBL/GenBank/DDBJ whole genome shotgun (WGS) entry which is preliminary data.</text>
</comment>
<sequence length="263" mass="29500">MFALVFSWLSFSHVRVIERIAEAKSGFEVAFETLQFVAALACFQWIHFSITAGRAGQKAFRYLAGVTAAVMDIFGVKLKNVQPYVEYELYLFLASLTLFMRSFCEVIIVGQLDRFPTHLQDIQRARNVTYHLFSAVFAVFAVFSIPSSKATDPLLLEEINAINLVKNSVLDTLAGYTENETKTAPDLSIIFDVVEAAQSEDEVKRELKRVRKLYKDWTPVYKWSGENGDTSSFVPGTSDLGPANNIVDEECSSTSAVIFPFNE</sequence>
<protein>
    <submittedName>
        <fullName evidence="1">Uncharacterized protein</fullName>
    </submittedName>
</protein>
<proteinExistence type="predicted"/>